<organism evidence="2 3">
    <name type="scientific">Cercospora zeae-maydis SCOH1-5</name>
    <dbReference type="NCBI Taxonomy" id="717836"/>
    <lineage>
        <taxon>Eukaryota</taxon>
        <taxon>Fungi</taxon>
        <taxon>Dikarya</taxon>
        <taxon>Ascomycota</taxon>
        <taxon>Pezizomycotina</taxon>
        <taxon>Dothideomycetes</taxon>
        <taxon>Dothideomycetidae</taxon>
        <taxon>Mycosphaerellales</taxon>
        <taxon>Mycosphaerellaceae</taxon>
        <taxon>Cercospora</taxon>
    </lineage>
</organism>
<dbReference type="OrthoDB" id="3640637at2759"/>
<evidence type="ECO:0000313" key="2">
    <source>
        <dbReference type="EMBL" id="KAF2208913.1"/>
    </source>
</evidence>
<feature type="compositionally biased region" description="Low complexity" evidence="1">
    <location>
        <begin position="153"/>
        <end position="168"/>
    </location>
</feature>
<dbReference type="EMBL" id="ML992690">
    <property type="protein sequence ID" value="KAF2208913.1"/>
    <property type="molecule type" value="Genomic_DNA"/>
</dbReference>
<gene>
    <name evidence="2" type="ORF">CERZMDRAFT_100902</name>
</gene>
<keyword evidence="3" id="KW-1185">Reference proteome</keyword>
<proteinExistence type="predicted"/>
<protein>
    <submittedName>
        <fullName evidence="2">Uncharacterized protein</fullName>
    </submittedName>
</protein>
<evidence type="ECO:0000256" key="1">
    <source>
        <dbReference type="SAM" id="MobiDB-lite"/>
    </source>
</evidence>
<dbReference type="AlphaFoldDB" id="A0A6A6F651"/>
<feature type="compositionally biased region" description="Low complexity" evidence="1">
    <location>
        <begin position="42"/>
        <end position="64"/>
    </location>
</feature>
<feature type="compositionally biased region" description="Basic residues" evidence="1">
    <location>
        <begin position="25"/>
        <end position="36"/>
    </location>
</feature>
<evidence type="ECO:0000313" key="3">
    <source>
        <dbReference type="Proteomes" id="UP000799539"/>
    </source>
</evidence>
<accession>A0A6A6F651</accession>
<dbReference type="Proteomes" id="UP000799539">
    <property type="component" value="Unassembled WGS sequence"/>
</dbReference>
<feature type="region of interest" description="Disordered" evidence="1">
    <location>
        <begin position="235"/>
        <end position="258"/>
    </location>
</feature>
<sequence>MDNVLFYGERDEATRRQVRSAAAAHSHRIGPRKPKAALKPPSSTATTTTTTTAATATATATSTAAKRRSTQLNKLKLDRSSPPSTAVPHEAKPHHPHRAAASVGASAGALRPQHVLAHTASHVPPAGIAGLTRHPHSSPPPSSPDQPHVTGVLSSLSPTRPTSSPDLSQRLPQYSWTEYPRYALSSCRLQSLDTLADVVSTAREAEPNLPDLRHFEKSADGRPILPPLSAIQHLPSGHRPSSTGAVDQNMRAHGDAPRYNPCIEFLQHARPQANSPLPG</sequence>
<feature type="region of interest" description="Disordered" evidence="1">
    <location>
        <begin position="125"/>
        <end position="170"/>
    </location>
</feature>
<reference evidence="2" key="1">
    <citation type="journal article" date="2020" name="Stud. Mycol.">
        <title>101 Dothideomycetes genomes: a test case for predicting lifestyles and emergence of pathogens.</title>
        <authorList>
            <person name="Haridas S."/>
            <person name="Albert R."/>
            <person name="Binder M."/>
            <person name="Bloem J."/>
            <person name="Labutti K."/>
            <person name="Salamov A."/>
            <person name="Andreopoulos B."/>
            <person name="Baker S."/>
            <person name="Barry K."/>
            <person name="Bills G."/>
            <person name="Bluhm B."/>
            <person name="Cannon C."/>
            <person name="Castanera R."/>
            <person name="Culley D."/>
            <person name="Daum C."/>
            <person name="Ezra D."/>
            <person name="Gonzalez J."/>
            <person name="Henrissat B."/>
            <person name="Kuo A."/>
            <person name="Liang C."/>
            <person name="Lipzen A."/>
            <person name="Lutzoni F."/>
            <person name="Magnuson J."/>
            <person name="Mondo S."/>
            <person name="Nolan M."/>
            <person name="Ohm R."/>
            <person name="Pangilinan J."/>
            <person name="Park H.-J."/>
            <person name="Ramirez L."/>
            <person name="Alfaro M."/>
            <person name="Sun H."/>
            <person name="Tritt A."/>
            <person name="Yoshinaga Y."/>
            <person name="Zwiers L.-H."/>
            <person name="Turgeon B."/>
            <person name="Goodwin S."/>
            <person name="Spatafora J."/>
            <person name="Crous P."/>
            <person name="Grigoriev I."/>
        </authorList>
    </citation>
    <scope>NUCLEOTIDE SEQUENCE</scope>
    <source>
        <strain evidence="2">SCOH1-5</strain>
    </source>
</reference>
<name>A0A6A6F651_9PEZI</name>
<feature type="region of interest" description="Disordered" evidence="1">
    <location>
        <begin position="14"/>
        <end position="105"/>
    </location>
</feature>